<reference evidence="18 19" key="1">
    <citation type="submission" date="2022-03" db="EMBL/GenBank/DDBJ databases">
        <authorList>
            <person name="Macdonald S."/>
            <person name="Ahmed S."/>
            <person name="Newling K."/>
        </authorList>
    </citation>
    <scope>NUCLEOTIDE SEQUENCE [LARGE SCALE GENOMIC DNA]</scope>
</reference>
<name>A0ABC8KFF9_ERUVS</name>
<dbReference type="Proteomes" id="UP001642260">
    <property type="component" value="Unassembled WGS sequence"/>
</dbReference>
<gene>
    <name evidence="18" type="ORF">ERUC_LOCUS21387</name>
</gene>
<keyword evidence="12 15" id="KW-0472">Membrane</keyword>
<accession>A0ABC8KFF9</accession>
<dbReference type="PANTHER" id="PTHR14155:SF578">
    <property type="entry name" value="E3 UBIQUITIN-PROTEIN LIGASE ATL31"/>
    <property type="match status" value="1"/>
</dbReference>
<evidence type="ECO:0000256" key="12">
    <source>
        <dbReference type="ARBA" id="ARBA00023136"/>
    </source>
</evidence>
<dbReference type="PROSITE" id="PS50089">
    <property type="entry name" value="ZF_RING_2"/>
    <property type="match status" value="1"/>
</dbReference>
<dbReference type="GO" id="GO:0008270">
    <property type="term" value="F:zinc ion binding"/>
    <property type="evidence" value="ECO:0007669"/>
    <property type="project" value="UniProtKB-KW"/>
</dbReference>
<dbReference type="GO" id="GO:0061630">
    <property type="term" value="F:ubiquitin protein ligase activity"/>
    <property type="evidence" value="ECO:0007669"/>
    <property type="project" value="UniProtKB-EC"/>
</dbReference>
<evidence type="ECO:0000256" key="10">
    <source>
        <dbReference type="ARBA" id="ARBA00022833"/>
    </source>
</evidence>
<evidence type="ECO:0000313" key="19">
    <source>
        <dbReference type="Proteomes" id="UP001642260"/>
    </source>
</evidence>
<dbReference type="FunFam" id="3.30.40.10:FF:000187">
    <property type="entry name" value="E3 ubiquitin-protein ligase ATL6"/>
    <property type="match status" value="1"/>
</dbReference>
<evidence type="ECO:0000256" key="8">
    <source>
        <dbReference type="ARBA" id="ARBA00022771"/>
    </source>
</evidence>
<evidence type="ECO:0000256" key="4">
    <source>
        <dbReference type="ARBA" id="ARBA00012483"/>
    </source>
</evidence>
<comment type="caution">
    <text evidence="18">The sequence shown here is derived from an EMBL/GenBank/DDBJ whole genome shotgun (WGS) entry which is preliminary data.</text>
</comment>
<comment type="catalytic activity">
    <reaction evidence="1">
        <text>S-ubiquitinyl-[E2 ubiquitin-conjugating enzyme]-L-cysteine + [acceptor protein]-L-lysine = [E2 ubiquitin-conjugating enzyme]-L-cysteine + N(6)-ubiquitinyl-[acceptor protein]-L-lysine.</text>
        <dbReference type="EC" id="2.3.2.27"/>
    </reaction>
</comment>
<feature type="signal peptide" evidence="16">
    <location>
        <begin position="1"/>
        <end position="31"/>
    </location>
</feature>
<dbReference type="CDD" id="cd16461">
    <property type="entry name" value="RING-H2_EL5-like"/>
    <property type="match status" value="1"/>
</dbReference>
<dbReference type="PANTHER" id="PTHR14155">
    <property type="entry name" value="RING FINGER DOMAIN-CONTAINING"/>
    <property type="match status" value="1"/>
</dbReference>
<dbReference type="AlphaFoldDB" id="A0ABC8KFF9"/>
<organism evidence="18 19">
    <name type="scientific">Eruca vesicaria subsp. sativa</name>
    <name type="common">Garden rocket</name>
    <name type="synonym">Eruca sativa</name>
    <dbReference type="NCBI Taxonomy" id="29727"/>
    <lineage>
        <taxon>Eukaryota</taxon>
        <taxon>Viridiplantae</taxon>
        <taxon>Streptophyta</taxon>
        <taxon>Embryophyta</taxon>
        <taxon>Tracheophyta</taxon>
        <taxon>Spermatophyta</taxon>
        <taxon>Magnoliopsida</taxon>
        <taxon>eudicotyledons</taxon>
        <taxon>Gunneridae</taxon>
        <taxon>Pentapetalae</taxon>
        <taxon>rosids</taxon>
        <taxon>malvids</taxon>
        <taxon>Brassicales</taxon>
        <taxon>Brassicaceae</taxon>
        <taxon>Brassiceae</taxon>
        <taxon>Eruca</taxon>
    </lineage>
</organism>
<keyword evidence="10" id="KW-0862">Zinc</keyword>
<dbReference type="EC" id="2.3.2.27" evidence="4"/>
<dbReference type="GO" id="GO:0016020">
    <property type="term" value="C:membrane"/>
    <property type="evidence" value="ECO:0007669"/>
    <property type="project" value="UniProtKB-SubCell"/>
</dbReference>
<evidence type="ECO:0000256" key="3">
    <source>
        <dbReference type="ARBA" id="ARBA00004906"/>
    </source>
</evidence>
<keyword evidence="16" id="KW-0732">Signal</keyword>
<evidence type="ECO:0000256" key="16">
    <source>
        <dbReference type="SAM" id="SignalP"/>
    </source>
</evidence>
<evidence type="ECO:0000256" key="9">
    <source>
        <dbReference type="ARBA" id="ARBA00022786"/>
    </source>
</evidence>
<keyword evidence="9" id="KW-0833">Ubl conjugation pathway</keyword>
<keyword evidence="5" id="KW-0808">Transferase</keyword>
<evidence type="ECO:0000256" key="2">
    <source>
        <dbReference type="ARBA" id="ARBA00004167"/>
    </source>
</evidence>
<comment type="pathway">
    <text evidence="3">Protein modification; protein ubiquitination.</text>
</comment>
<dbReference type="Pfam" id="PF13639">
    <property type="entry name" value="zf-RING_2"/>
    <property type="match status" value="1"/>
</dbReference>
<feature type="chain" id="PRO_5044880069" description="RING-type E3 ubiquitin transferase" evidence="16">
    <location>
        <begin position="32"/>
        <end position="274"/>
    </location>
</feature>
<proteinExistence type="inferred from homology"/>
<evidence type="ECO:0000256" key="15">
    <source>
        <dbReference type="SAM" id="Phobius"/>
    </source>
</evidence>
<dbReference type="InterPro" id="IPR053238">
    <property type="entry name" value="RING-H2_zinc_finger"/>
</dbReference>
<feature type="transmembrane region" description="Helical" evidence="15">
    <location>
        <begin position="55"/>
        <end position="74"/>
    </location>
</feature>
<evidence type="ECO:0000259" key="17">
    <source>
        <dbReference type="PROSITE" id="PS50089"/>
    </source>
</evidence>
<comment type="similarity">
    <text evidence="13">Belongs to the RING-type zinc finger family. ATL subfamily.</text>
</comment>
<feature type="domain" description="RING-type" evidence="17">
    <location>
        <begin position="132"/>
        <end position="174"/>
    </location>
</feature>
<evidence type="ECO:0000313" key="18">
    <source>
        <dbReference type="EMBL" id="CAH8355632.1"/>
    </source>
</evidence>
<comment type="subcellular location">
    <subcellularLocation>
        <location evidence="2">Membrane</location>
        <topology evidence="2">Single-pass membrane protein</topology>
    </subcellularLocation>
</comment>
<evidence type="ECO:0000256" key="6">
    <source>
        <dbReference type="ARBA" id="ARBA00022692"/>
    </source>
</evidence>
<evidence type="ECO:0000256" key="5">
    <source>
        <dbReference type="ARBA" id="ARBA00022679"/>
    </source>
</evidence>
<dbReference type="Gene3D" id="3.30.40.10">
    <property type="entry name" value="Zinc/RING finger domain, C3HC4 (zinc finger)"/>
    <property type="match status" value="1"/>
</dbReference>
<dbReference type="EMBL" id="CAKOAT010210155">
    <property type="protein sequence ID" value="CAH8355632.1"/>
    <property type="molecule type" value="Genomic_DNA"/>
</dbReference>
<sequence>MKSFLPLTRKQTALPALFMFLQIAMSELASSQPVQEDPNKLNDYEGRLRLTMNVIIIASVLTILFLIAFFTLCFRRCMEQAVDASVNLTLGEIRATNATVARSLDPSIIETFPTFVYSEVKTQKIGNGALECAICLNEFEDDEMLRLLPKCDHVFHPNCIDAWLQGHVTCPVCRNNLADQQQIAEPVQPEVITETDIESQQPVNPEPAVESVAVPRVRFSRSHSTGHSMLLPGECPDRFTLLLPEDVRKEMMANWKMKRSNSFGSFDRRKLEEW</sequence>
<evidence type="ECO:0000256" key="13">
    <source>
        <dbReference type="ARBA" id="ARBA00024209"/>
    </source>
</evidence>
<evidence type="ECO:0000256" key="14">
    <source>
        <dbReference type="PROSITE-ProRule" id="PRU00175"/>
    </source>
</evidence>
<keyword evidence="6 15" id="KW-0812">Transmembrane</keyword>
<evidence type="ECO:0000256" key="11">
    <source>
        <dbReference type="ARBA" id="ARBA00022989"/>
    </source>
</evidence>
<keyword evidence="19" id="KW-1185">Reference proteome</keyword>
<dbReference type="SUPFAM" id="SSF57850">
    <property type="entry name" value="RING/U-box"/>
    <property type="match status" value="1"/>
</dbReference>
<dbReference type="InterPro" id="IPR001841">
    <property type="entry name" value="Znf_RING"/>
</dbReference>
<evidence type="ECO:0000256" key="7">
    <source>
        <dbReference type="ARBA" id="ARBA00022723"/>
    </source>
</evidence>
<keyword evidence="11 15" id="KW-1133">Transmembrane helix</keyword>
<dbReference type="InterPro" id="IPR013083">
    <property type="entry name" value="Znf_RING/FYVE/PHD"/>
</dbReference>
<dbReference type="SMART" id="SM00184">
    <property type="entry name" value="RING"/>
    <property type="match status" value="1"/>
</dbReference>
<keyword evidence="7" id="KW-0479">Metal-binding</keyword>
<evidence type="ECO:0000256" key="1">
    <source>
        <dbReference type="ARBA" id="ARBA00000900"/>
    </source>
</evidence>
<keyword evidence="8 14" id="KW-0863">Zinc-finger</keyword>
<protein>
    <recommendedName>
        <fullName evidence="4">RING-type E3 ubiquitin transferase</fullName>
        <ecNumber evidence="4">2.3.2.27</ecNumber>
    </recommendedName>
</protein>